<dbReference type="NCBIfam" id="TIGR01479">
    <property type="entry name" value="GMP_PMI"/>
    <property type="match status" value="1"/>
</dbReference>
<dbReference type="GO" id="GO:0009298">
    <property type="term" value="P:GDP-mannose biosynthetic process"/>
    <property type="evidence" value="ECO:0007669"/>
    <property type="project" value="TreeGrafter"/>
</dbReference>
<evidence type="ECO:0000256" key="8">
    <source>
        <dbReference type="RuleBase" id="RU004190"/>
    </source>
</evidence>
<evidence type="ECO:0000256" key="9">
    <source>
        <dbReference type="SAM" id="MobiDB-lite"/>
    </source>
</evidence>
<dbReference type="Proteomes" id="UP000886162">
    <property type="component" value="Unassembled WGS sequence"/>
</dbReference>
<evidence type="ECO:0000313" key="13">
    <source>
        <dbReference type="EMBL" id="HDR46341.1"/>
    </source>
</evidence>
<dbReference type="CDD" id="cd02213">
    <property type="entry name" value="cupin_PMI_typeII_C"/>
    <property type="match status" value="1"/>
</dbReference>
<keyword evidence="4 13" id="KW-0548">Nucleotidyltransferase</keyword>
<evidence type="ECO:0000256" key="5">
    <source>
        <dbReference type="ARBA" id="ARBA00022741"/>
    </source>
</evidence>
<dbReference type="GO" id="GO:0016853">
    <property type="term" value="F:isomerase activity"/>
    <property type="evidence" value="ECO:0007669"/>
    <property type="project" value="UniProtKB-KW"/>
</dbReference>
<dbReference type="InterPro" id="IPR006375">
    <property type="entry name" value="Man1P_GuaTrfase/Man6P_Isoase"/>
</dbReference>
<dbReference type="Pfam" id="PF00483">
    <property type="entry name" value="NTP_transferase"/>
    <property type="match status" value="2"/>
</dbReference>
<dbReference type="AlphaFoldDB" id="A0A831PJF0"/>
<evidence type="ECO:0000256" key="3">
    <source>
        <dbReference type="ARBA" id="ARBA00022679"/>
    </source>
</evidence>
<dbReference type="CDD" id="cd02509">
    <property type="entry name" value="GDP-M1P_Guanylyltransferase"/>
    <property type="match status" value="1"/>
</dbReference>
<protein>
    <recommendedName>
        <fullName evidence="2">mannose-1-phosphate guanylyltransferase</fullName>
        <ecNumber evidence="2">2.7.7.13</ecNumber>
    </recommendedName>
</protein>
<dbReference type="InterPro" id="IPR051161">
    <property type="entry name" value="Mannose-6P_isomerase_type2"/>
</dbReference>
<dbReference type="InterPro" id="IPR005835">
    <property type="entry name" value="NTP_transferase_dom"/>
</dbReference>
<evidence type="ECO:0000259" key="11">
    <source>
        <dbReference type="Pfam" id="PF01050"/>
    </source>
</evidence>
<feature type="domain" description="Nucleotidyl transferase" evidence="10">
    <location>
        <begin position="218"/>
        <end position="346"/>
    </location>
</feature>
<feature type="region of interest" description="Disordered" evidence="9">
    <location>
        <begin position="166"/>
        <end position="223"/>
    </location>
</feature>
<comment type="caution">
    <text evidence="13">The sequence shown here is derived from an EMBL/GenBank/DDBJ whole genome shotgun (WGS) entry which is preliminary data.</text>
</comment>
<dbReference type="EC" id="2.7.7.13" evidence="2"/>
<dbReference type="FunFam" id="2.60.120.10:FF:000032">
    <property type="entry name" value="Mannose-1-phosphate guanylyltransferase/mannose-6-phosphate isomerase"/>
    <property type="match status" value="1"/>
</dbReference>
<keyword evidence="5" id="KW-0547">Nucleotide-binding</keyword>
<gene>
    <name evidence="13" type="ORF">ENN94_01420</name>
</gene>
<evidence type="ECO:0000259" key="12">
    <source>
        <dbReference type="Pfam" id="PF22640"/>
    </source>
</evidence>
<comment type="catalytic activity">
    <reaction evidence="7">
        <text>alpha-D-mannose 1-phosphate + GTP + H(+) = GDP-alpha-D-mannose + diphosphate</text>
        <dbReference type="Rhea" id="RHEA:15229"/>
        <dbReference type="ChEBI" id="CHEBI:15378"/>
        <dbReference type="ChEBI" id="CHEBI:33019"/>
        <dbReference type="ChEBI" id="CHEBI:37565"/>
        <dbReference type="ChEBI" id="CHEBI:57527"/>
        <dbReference type="ChEBI" id="CHEBI:58409"/>
        <dbReference type="EC" id="2.7.7.13"/>
    </reaction>
</comment>
<organism evidence="13">
    <name type="scientific">Geoalkalibacter subterraneus</name>
    <dbReference type="NCBI Taxonomy" id="483547"/>
    <lineage>
        <taxon>Bacteria</taxon>
        <taxon>Pseudomonadati</taxon>
        <taxon>Thermodesulfobacteriota</taxon>
        <taxon>Desulfuromonadia</taxon>
        <taxon>Desulfuromonadales</taxon>
        <taxon>Geoalkalibacteraceae</taxon>
        <taxon>Geoalkalibacter</taxon>
    </lineage>
</organism>
<dbReference type="PANTHER" id="PTHR46390:SF1">
    <property type="entry name" value="MANNOSE-1-PHOSPHATE GUANYLYLTRANSFERASE"/>
    <property type="match status" value="1"/>
</dbReference>
<accession>A0A831PJF0</accession>
<sequence>MIVPVILSGGAGTRLWPLSRELYPKQLLPLIGEHTMLQETALRLEGVSDLAAPLVVCNEAHRFMVAEQLRQAGCPASTIILEPVGRNTAPAVAVAALRAMSEGDDPLLLVLPADHVIERPETLRQAISFGTTPAEEGRLLTFGIVPTAPETGYGYIKAGPLPVVRGPLHRGLDDRVPGSNKNSPPHGKKPENSNHPPTVDRSSTTDHGQRTTDRFNNGLRTTDNGQIYPVAQFVEKPDRATAEQYLAAGDYYWNSGMFLFKASSFLRELEKFAPQMLACCREALEKAQSDLDFTRLDAAAFAACPGNSIDYAVMEKTGDAAVIPLDAGWNDVGSWSALWEVGPRDENGNVTRGDVLTENSRNCYLHAEQRLVAAVGLENHVVVETADAVLVAPRDQVQDVKAIVQQLKARGRDEALLHRRVNRPWGAYEGLVSDARFQVKRITVAPKASLSLQLHHHRAEHWIVVKGTARVTRGEETFLLSENESTYIPLGVHHRLENPGKIPLEMIEVQSGSYLGEDDIVRFEDRYGR</sequence>
<keyword evidence="3 13" id="KW-0808">Transferase</keyword>
<reference evidence="13" key="1">
    <citation type="journal article" date="2020" name="mSystems">
        <title>Genome- and Community-Level Interaction Insights into Carbon Utilization and Element Cycling Functions of Hydrothermarchaeota in Hydrothermal Sediment.</title>
        <authorList>
            <person name="Zhou Z."/>
            <person name="Liu Y."/>
            <person name="Xu W."/>
            <person name="Pan J."/>
            <person name="Luo Z.H."/>
            <person name="Li M."/>
        </authorList>
    </citation>
    <scope>NUCLEOTIDE SEQUENCE [LARGE SCALE GENOMIC DNA]</scope>
    <source>
        <strain evidence="13">SpSt-1220</strain>
    </source>
</reference>
<evidence type="ECO:0000259" key="10">
    <source>
        <dbReference type="Pfam" id="PF00483"/>
    </source>
</evidence>
<dbReference type="SUPFAM" id="SSF51182">
    <property type="entry name" value="RmlC-like cupins"/>
    <property type="match status" value="1"/>
</dbReference>
<dbReference type="InterPro" id="IPR014710">
    <property type="entry name" value="RmlC-like_jellyroll"/>
</dbReference>
<dbReference type="GO" id="GO:0000271">
    <property type="term" value="P:polysaccharide biosynthetic process"/>
    <property type="evidence" value="ECO:0007669"/>
    <property type="project" value="InterPro"/>
</dbReference>
<dbReference type="Pfam" id="PF22640">
    <property type="entry name" value="ManC_GMP_beta-helix"/>
    <property type="match status" value="1"/>
</dbReference>
<keyword evidence="13" id="KW-0413">Isomerase</keyword>
<feature type="domain" description="Mannose-6-phosphate isomerase type II C-terminal" evidence="11">
    <location>
        <begin position="411"/>
        <end position="525"/>
    </location>
</feature>
<dbReference type="GO" id="GO:0005525">
    <property type="term" value="F:GTP binding"/>
    <property type="evidence" value="ECO:0007669"/>
    <property type="project" value="UniProtKB-KW"/>
</dbReference>
<comment type="similarity">
    <text evidence="1 8">Belongs to the mannose-6-phosphate isomerase type 2 family.</text>
</comment>
<feature type="compositionally biased region" description="Polar residues" evidence="9">
    <location>
        <begin position="193"/>
        <end position="202"/>
    </location>
</feature>
<feature type="domain" description="Nucleotidyl transferase" evidence="10">
    <location>
        <begin position="4"/>
        <end position="159"/>
    </location>
</feature>
<dbReference type="InterPro" id="IPR049577">
    <property type="entry name" value="GMPP_N"/>
</dbReference>
<evidence type="ECO:0000256" key="4">
    <source>
        <dbReference type="ARBA" id="ARBA00022695"/>
    </source>
</evidence>
<feature type="domain" description="MannoseP isomerase/GMP-like beta-helix" evidence="12">
    <location>
        <begin position="359"/>
        <end position="407"/>
    </location>
</feature>
<proteinExistence type="inferred from homology"/>
<evidence type="ECO:0000256" key="6">
    <source>
        <dbReference type="ARBA" id="ARBA00023134"/>
    </source>
</evidence>
<dbReference type="InterPro" id="IPR011051">
    <property type="entry name" value="RmlC_Cupin_sf"/>
</dbReference>
<dbReference type="Pfam" id="PF01050">
    <property type="entry name" value="MannoseP_isomer"/>
    <property type="match status" value="1"/>
</dbReference>
<feature type="compositionally biased region" description="Polar residues" evidence="9">
    <location>
        <begin position="214"/>
        <end position="223"/>
    </location>
</feature>
<evidence type="ECO:0000256" key="7">
    <source>
        <dbReference type="ARBA" id="ARBA00047343"/>
    </source>
</evidence>
<dbReference type="SUPFAM" id="SSF53448">
    <property type="entry name" value="Nucleotide-diphospho-sugar transferases"/>
    <property type="match status" value="1"/>
</dbReference>
<dbReference type="InterPro" id="IPR054566">
    <property type="entry name" value="ManC/GMP-like_b-helix"/>
</dbReference>
<dbReference type="InterPro" id="IPR029044">
    <property type="entry name" value="Nucleotide-diphossugar_trans"/>
</dbReference>
<keyword evidence="6" id="KW-0342">GTP-binding</keyword>
<evidence type="ECO:0000256" key="1">
    <source>
        <dbReference type="ARBA" id="ARBA00006115"/>
    </source>
</evidence>
<evidence type="ECO:0000256" key="2">
    <source>
        <dbReference type="ARBA" id="ARBA00012387"/>
    </source>
</evidence>
<dbReference type="Gene3D" id="2.60.120.10">
    <property type="entry name" value="Jelly Rolls"/>
    <property type="match status" value="1"/>
</dbReference>
<dbReference type="InterPro" id="IPR001538">
    <property type="entry name" value="Man6P_isomerase-2_C"/>
</dbReference>
<name>A0A831PJF0_9BACT</name>
<dbReference type="GO" id="GO:0004475">
    <property type="term" value="F:mannose-1-phosphate guanylyltransferase (GTP) activity"/>
    <property type="evidence" value="ECO:0007669"/>
    <property type="project" value="UniProtKB-EC"/>
</dbReference>
<dbReference type="PANTHER" id="PTHR46390">
    <property type="entry name" value="MANNOSE-1-PHOSPHATE GUANYLYLTRANSFERASE"/>
    <property type="match status" value="1"/>
</dbReference>
<feature type="compositionally biased region" description="Basic and acidic residues" evidence="9">
    <location>
        <begin position="203"/>
        <end position="213"/>
    </location>
</feature>
<dbReference type="EMBL" id="DSDO01000097">
    <property type="protein sequence ID" value="HDR46341.1"/>
    <property type="molecule type" value="Genomic_DNA"/>
</dbReference>
<dbReference type="Gene3D" id="3.90.550.10">
    <property type="entry name" value="Spore Coat Polysaccharide Biosynthesis Protein SpsA, Chain A"/>
    <property type="match status" value="1"/>
</dbReference>